<protein>
    <submittedName>
        <fullName evidence="2">Uncharacterized protein</fullName>
    </submittedName>
</protein>
<name>A0A9P6TH79_9BASI</name>
<accession>A0A9P6TH79</accession>
<proteinExistence type="predicted"/>
<dbReference type="Proteomes" id="UP000886653">
    <property type="component" value="Unassembled WGS sequence"/>
</dbReference>
<gene>
    <name evidence="2" type="ORF">CROQUDRAFT_650309</name>
</gene>
<sequence length="302" mass="32993">MGSFSDQVFQQLQLQPLPSSSSSSPAQPPCIYSDDGPVQMDRPSAAPTTPSRSALKPSHRSFRSHAGSSEAGSERSVRFNSNSTLPSSPSRPKAFIPLNLPPPPPTSRSVSRASFRSVSSIGSRLKLKISNLRPSGLRTQPASSTLTWAGLREEFELCLARHSIIERCLVDVCLEPEDPVLTRRWVDRVWRLADKLSPALPAALLYASADGLLPLLGPLRQALETLAELVPFKASRHHFPPLDAALSRASRFASLIEHVIETVGRVGLVRFELVGEAETWTGELRGRTGSGANWRGHIRRSR</sequence>
<evidence type="ECO:0000313" key="3">
    <source>
        <dbReference type="Proteomes" id="UP000886653"/>
    </source>
</evidence>
<feature type="compositionally biased region" description="Polar residues" evidence="1">
    <location>
        <begin position="78"/>
        <end position="90"/>
    </location>
</feature>
<feature type="compositionally biased region" description="Low complexity" evidence="1">
    <location>
        <begin position="10"/>
        <end position="25"/>
    </location>
</feature>
<dbReference type="OrthoDB" id="2504060at2759"/>
<feature type="region of interest" description="Disordered" evidence="1">
    <location>
        <begin position="1"/>
        <end position="113"/>
    </location>
</feature>
<dbReference type="EMBL" id="MU167209">
    <property type="protein sequence ID" value="KAG0152212.1"/>
    <property type="molecule type" value="Genomic_DNA"/>
</dbReference>
<reference evidence="2" key="1">
    <citation type="submission" date="2013-11" db="EMBL/GenBank/DDBJ databases">
        <title>Genome sequence of the fusiform rust pathogen reveals effectors for host alternation and coevolution with pine.</title>
        <authorList>
            <consortium name="DOE Joint Genome Institute"/>
            <person name="Smith K."/>
            <person name="Pendleton A."/>
            <person name="Kubisiak T."/>
            <person name="Anderson C."/>
            <person name="Salamov A."/>
            <person name="Aerts A."/>
            <person name="Riley R."/>
            <person name="Clum A."/>
            <person name="Lindquist E."/>
            <person name="Ence D."/>
            <person name="Campbell M."/>
            <person name="Kronenberg Z."/>
            <person name="Feau N."/>
            <person name="Dhillon B."/>
            <person name="Hamelin R."/>
            <person name="Burleigh J."/>
            <person name="Smith J."/>
            <person name="Yandell M."/>
            <person name="Nelson C."/>
            <person name="Grigoriev I."/>
            <person name="Davis J."/>
        </authorList>
    </citation>
    <scope>NUCLEOTIDE SEQUENCE</scope>
    <source>
        <strain evidence="2">G11</strain>
    </source>
</reference>
<keyword evidence="3" id="KW-1185">Reference proteome</keyword>
<comment type="caution">
    <text evidence="2">The sequence shown here is derived from an EMBL/GenBank/DDBJ whole genome shotgun (WGS) entry which is preliminary data.</text>
</comment>
<evidence type="ECO:0000256" key="1">
    <source>
        <dbReference type="SAM" id="MobiDB-lite"/>
    </source>
</evidence>
<organism evidence="2 3">
    <name type="scientific">Cronartium quercuum f. sp. fusiforme G11</name>
    <dbReference type="NCBI Taxonomy" id="708437"/>
    <lineage>
        <taxon>Eukaryota</taxon>
        <taxon>Fungi</taxon>
        <taxon>Dikarya</taxon>
        <taxon>Basidiomycota</taxon>
        <taxon>Pucciniomycotina</taxon>
        <taxon>Pucciniomycetes</taxon>
        <taxon>Pucciniales</taxon>
        <taxon>Coleosporiaceae</taxon>
        <taxon>Cronartium</taxon>
    </lineage>
</organism>
<dbReference type="AlphaFoldDB" id="A0A9P6TH79"/>
<evidence type="ECO:0000313" key="2">
    <source>
        <dbReference type="EMBL" id="KAG0152212.1"/>
    </source>
</evidence>